<evidence type="ECO:0000313" key="2">
    <source>
        <dbReference type="Proteomes" id="UP001341840"/>
    </source>
</evidence>
<proteinExistence type="predicted"/>
<dbReference type="EMBL" id="JASCZI010000593">
    <property type="protein sequence ID" value="MED6112587.1"/>
    <property type="molecule type" value="Genomic_DNA"/>
</dbReference>
<keyword evidence="2" id="KW-1185">Reference proteome</keyword>
<evidence type="ECO:0000313" key="1">
    <source>
        <dbReference type="EMBL" id="MED6112587.1"/>
    </source>
</evidence>
<protein>
    <submittedName>
        <fullName evidence="1">Uncharacterized protein</fullName>
    </submittedName>
</protein>
<sequence length="192" mass="21633">METQRVTKPSGVTFSPENLTRSSEYASKSLSVRPSMSKHLRNSMSAELRWSTNTLRILVLIVEAETTSGWFMLLVVCRISYEEKTIAGGGLPARVLGMTSTDRHECLLRFAAFLDGGFPSSRIPPRSLLSRGARCALWPFLDEVEEVSTFFRVMPVLFVVLTVRASVSSTDVLYGSWSWYSFDLRYFIQKLG</sequence>
<reference evidence="1 2" key="1">
    <citation type="journal article" date="2023" name="Plants (Basel)">
        <title>Bridging the Gap: Combining Genomics and Transcriptomics Approaches to Understand Stylosanthes scabra, an Orphan Legume from the Brazilian Caatinga.</title>
        <authorList>
            <person name="Ferreira-Neto J.R.C."/>
            <person name="da Silva M.D."/>
            <person name="Binneck E."/>
            <person name="de Melo N.F."/>
            <person name="da Silva R.H."/>
            <person name="de Melo A.L.T.M."/>
            <person name="Pandolfi V."/>
            <person name="Bustamante F.O."/>
            <person name="Brasileiro-Vidal A.C."/>
            <person name="Benko-Iseppon A.M."/>
        </authorList>
    </citation>
    <scope>NUCLEOTIDE SEQUENCE [LARGE SCALE GENOMIC DNA]</scope>
    <source>
        <tissue evidence="1">Leaves</tissue>
    </source>
</reference>
<dbReference type="Proteomes" id="UP001341840">
    <property type="component" value="Unassembled WGS sequence"/>
</dbReference>
<organism evidence="1 2">
    <name type="scientific">Stylosanthes scabra</name>
    <dbReference type="NCBI Taxonomy" id="79078"/>
    <lineage>
        <taxon>Eukaryota</taxon>
        <taxon>Viridiplantae</taxon>
        <taxon>Streptophyta</taxon>
        <taxon>Embryophyta</taxon>
        <taxon>Tracheophyta</taxon>
        <taxon>Spermatophyta</taxon>
        <taxon>Magnoliopsida</taxon>
        <taxon>eudicotyledons</taxon>
        <taxon>Gunneridae</taxon>
        <taxon>Pentapetalae</taxon>
        <taxon>rosids</taxon>
        <taxon>fabids</taxon>
        <taxon>Fabales</taxon>
        <taxon>Fabaceae</taxon>
        <taxon>Papilionoideae</taxon>
        <taxon>50 kb inversion clade</taxon>
        <taxon>dalbergioids sensu lato</taxon>
        <taxon>Dalbergieae</taxon>
        <taxon>Pterocarpus clade</taxon>
        <taxon>Stylosanthes</taxon>
    </lineage>
</organism>
<comment type="caution">
    <text evidence="1">The sequence shown here is derived from an EMBL/GenBank/DDBJ whole genome shotgun (WGS) entry which is preliminary data.</text>
</comment>
<gene>
    <name evidence="1" type="ORF">PIB30_062988</name>
</gene>
<accession>A0ABU6QM34</accession>
<name>A0ABU6QM34_9FABA</name>